<name>A0ACB0LZA8_TRIPR</name>
<dbReference type="EMBL" id="CASHSV030000716">
    <property type="protein sequence ID" value="CAJ2673728.1"/>
    <property type="molecule type" value="Genomic_DNA"/>
</dbReference>
<keyword evidence="2" id="KW-1185">Reference proteome</keyword>
<gene>
    <name evidence="1" type="ORF">MILVUS5_LOCUS37151</name>
</gene>
<evidence type="ECO:0000313" key="2">
    <source>
        <dbReference type="Proteomes" id="UP001177021"/>
    </source>
</evidence>
<organism evidence="1 2">
    <name type="scientific">Trifolium pratense</name>
    <name type="common">Red clover</name>
    <dbReference type="NCBI Taxonomy" id="57577"/>
    <lineage>
        <taxon>Eukaryota</taxon>
        <taxon>Viridiplantae</taxon>
        <taxon>Streptophyta</taxon>
        <taxon>Embryophyta</taxon>
        <taxon>Tracheophyta</taxon>
        <taxon>Spermatophyta</taxon>
        <taxon>Magnoliopsida</taxon>
        <taxon>eudicotyledons</taxon>
        <taxon>Gunneridae</taxon>
        <taxon>Pentapetalae</taxon>
        <taxon>rosids</taxon>
        <taxon>fabids</taxon>
        <taxon>Fabales</taxon>
        <taxon>Fabaceae</taxon>
        <taxon>Papilionoideae</taxon>
        <taxon>50 kb inversion clade</taxon>
        <taxon>NPAAA clade</taxon>
        <taxon>Hologalegina</taxon>
        <taxon>IRL clade</taxon>
        <taxon>Trifolieae</taxon>
        <taxon>Trifolium</taxon>
    </lineage>
</organism>
<protein>
    <submittedName>
        <fullName evidence="1">Uncharacterized protein</fullName>
    </submittedName>
</protein>
<proteinExistence type="predicted"/>
<comment type="caution">
    <text evidence="1">The sequence shown here is derived from an EMBL/GenBank/DDBJ whole genome shotgun (WGS) entry which is preliminary data.</text>
</comment>
<reference evidence="1" key="1">
    <citation type="submission" date="2023-10" db="EMBL/GenBank/DDBJ databases">
        <authorList>
            <person name="Rodriguez Cubillos JULIANA M."/>
            <person name="De Vega J."/>
        </authorList>
    </citation>
    <scope>NUCLEOTIDE SEQUENCE</scope>
</reference>
<dbReference type="Proteomes" id="UP001177021">
    <property type="component" value="Unassembled WGS sequence"/>
</dbReference>
<evidence type="ECO:0000313" key="1">
    <source>
        <dbReference type="EMBL" id="CAJ2673728.1"/>
    </source>
</evidence>
<accession>A0ACB0LZA8</accession>
<sequence>MTNTAKEFPDFFKVFLTEKHSDRMLIPVAFVKLMHSKRKVIKDFILRDHRGRGWNVKSRRIGNKHYFEDGWKRFREENSLEENDFLFFTHVENNVFKFKILEFSSMCEKMKEIDEEENNNMMENHENDDGGDAAAADDDDDIMVEEDDDEEEDDDDDDDDNFADDDEEEHDEYIIKEEEDEEENEEVYEKFSESEPQHSRTCKHWDIGSSTADSKLEHDEINAEMYVQPGNPHFIVKLLRYRPNELHIPTNIIKDFCLCFTKYINLVCCDCKDLQSNDLEDYHHMLPQMNPNHIEKRGKVRTWTNGRCVVKGWVEFCEMSNISENDTCLCEIVLRDDNEAIEMLRLHVVRKE</sequence>